<dbReference type="SUPFAM" id="SSF56300">
    <property type="entry name" value="Metallo-dependent phosphatases"/>
    <property type="match status" value="1"/>
</dbReference>
<dbReference type="InterPro" id="IPR004843">
    <property type="entry name" value="Calcineurin-like_PHP"/>
</dbReference>
<feature type="compositionally biased region" description="Pro residues" evidence="1">
    <location>
        <begin position="300"/>
        <end position="312"/>
    </location>
</feature>
<feature type="transmembrane region" description="Helical" evidence="2">
    <location>
        <begin position="12"/>
        <end position="28"/>
    </location>
</feature>
<dbReference type="PANTHER" id="PTHR46546:SF4">
    <property type="entry name" value="SHEWANELLA-LIKE PROTEIN PHOSPHATASE 1"/>
    <property type="match status" value="1"/>
</dbReference>
<evidence type="ECO:0000259" key="3">
    <source>
        <dbReference type="Pfam" id="PF00149"/>
    </source>
</evidence>
<dbReference type="InterPro" id="IPR029052">
    <property type="entry name" value="Metallo-depent_PP-like"/>
</dbReference>
<dbReference type="EMBL" id="KN817670">
    <property type="protein sequence ID" value="KJA14654.1"/>
    <property type="molecule type" value="Genomic_DNA"/>
</dbReference>
<keyword evidence="2" id="KW-0812">Transmembrane</keyword>
<dbReference type="OrthoDB" id="5976022at2759"/>
<gene>
    <name evidence="4" type="ORF">HYPSUDRAFT_48967</name>
</gene>
<evidence type="ECO:0000313" key="5">
    <source>
        <dbReference type="Proteomes" id="UP000054270"/>
    </source>
</evidence>
<name>A0A0D2N692_HYPSF</name>
<sequence length="447" mass="50531">MPILNPTRRKAIFYGFLPLIALYLLYNFKLRHLIPAITTWPTQRRIVADLSDIARHRIMPWSVEHESDEFWEDEGEHVEDSVATRLPFSRHIVAVGDLHGDLPNARKVLTFAGVLNERGDWSGDVDFFVQTGDIIDRGDDTIPLFFLMERLRAQAAEVGGTVLSHLGNHEWMNAIGDWRYVYPSELKTFGTIAARQRMLTTGRIGRAWAQNYTTASRLPLHPSLGPPNTPYPPQHMSINFQKEESSTEFEYHPSSSDRMSHAALSFVHGGLSPTYGNLSPFPTKINELSDSLLAKLQQRPQPPPHPPHPYPGLPHGTTPEEAHLYDANGPLWYRGWATEPDEVVCAQVNEVLAKTGTRRMIMGHTPDFHNIKSRCNGKIIIIDTGISHAYGGVLSALSIHYTLRPIGDDASNRWIEREVVSALYHDRRDVIVTDEREVVGEFDHDYS</sequence>
<dbReference type="OMA" id="NEVLWFM"/>
<dbReference type="AlphaFoldDB" id="A0A0D2N692"/>
<dbReference type="GO" id="GO:0016787">
    <property type="term" value="F:hydrolase activity"/>
    <property type="evidence" value="ECO:0007669"/>
    <property type="project" value="InterPro"/>
</dbReference>
<keyword evidence="5" id="KW-1185">Reference proteome</keyword>
<feature type="region of interest" description="Disordered" evidence="1">
    <location>
        <begin position="297"/>
        <end position="320"/>
    </location>
</feature>
<evidence type="ECO:0000256" key="2">
    <source>
        <dbReference type="SAM" id="Phobius"/>
    </source>
</evidence>
<accession>A0A0D2N692</accession>
<dbReference type="Pfam" id="PF00149">
    <property type="entry name" value="Metallophos"/>
    <property type="match status" value="1"/>
</dbReference>
<keyword evidence="2" id="KW-0472">Membrane</keyword>
<reference evidence="5" key="1">
    <citation type="submission" date="2014-04" db="EMBL/GenBank/DDBJ databases">
        <title>Evolutionary Origins and Diversification of the Mycorrhizal Mutualists.</title>
        <authorList>
            <consortium name="DOE Joint Genome Institute"/>
            <consortium name="Mycorrhizal Genomics Consortium"/>
            <person name="Kohler A."/>
            <person name="Kuo A."/>
            <person name="Nagy L.G."/>
            <person name="Floudas D."/>
            <person name="Copeland A."/>
            <person name="Barry K.W."/>
            <person name="Cichocki N."/>
            <person name="Veneault-Fourrey C."/>
            <person name="LaButti K."/>
            <person name="Lindquist E.A."/>
            <person name="Lipzen A."/>
            <person name="Lundell T."/>
            <person name="Morin E."/>
            <person name="Murat C."/>
            <person name="Riley R."/>
            <person name="Ohm R."/>
            <person name="Sun H."/>
            <person name="Tunlid A."/>
            <person name="Henrissat B."/>
            <person name="Grigoriev I.V."/>
            <person name="Hibbett D.S."/>
            <person name="Martin F."/>
        </authorList>
    </citation>
    <scope>NUCLEOTIDE SEQUENCE [LARGE SCALE GENOMIC DNA]</scope>
    <source>
        <strain evidence="5">FD-334 SS-4</strain>
    </source>
</reference>
<organism evidence="4 5">
    <name type="scientific">Hypholoma sublateritium (strain FD-334 SS-4)</name>
    <dbReference type="NCBI Taxonomy" id="945553"/>
    <lineage>
        <taxon>Eukaryota</taxon>
        <taxon>Fungi</taxon>
        <taxon>Dikarya</taxon>
        <taxon>Basidiomycota</taxon>
        <taxon>Agaricomycotina</taxon>
        <taxon>Agaricomycetes</taxon>
        <taxon>Agaricomycetidae</taxon>
        <taxon>Agaricales</taxon>
        <taxon>Agaricineae</taxon>
        <taxon>Strophariaceae</taxon>
        <taxon>Hypholoma</taxon>
    </lineage>
</organism>
<dbReference type="Proteomes" id="UP000054270">
    <property type="component" value="Unassembled WGS sequence"/>
</dbReference>
<evidence type="ECO:0000256" key="1">
    <source>
        <dbReference type="SAM" id="MobiDB-lite"/>
    </source>
</evidence>
<dbReference type="Gene3D" id="3.60.21.10">
    <property type="match status" value="1"/>
</dbReference>
<dbReference type="PANTHER" id="PTHR46546">
    <property type="entry name" value="SHEWANELLA-LIKE PROTEIN PHOSPHATASE 1"/>
    <property type="match status" value="1"/>
</dbReference>
<keyword evidence="2" id="KW-1133">Transmembrane helix</keyword>
<dbReference type="STRING" id="945553.A0A0D2N692"/>
<evidence type="ECO:0000313" key="4">
    <source>
        <dbReference type="EMBL" id="KJA14654.1"/>
    </source>
</evidence>
<proteinExistence type="predicted"/>
<protein>
    <recommendedName>
        <fullName evidence="3">Calcineurin-like phosphoesterase domain-containing protein</fullName>
    </recommendedName>
</protein>
<feature type="domain" description="Calcineurin-like phosphoesterase" evidence="3">
    <location>
        <begin position="91"/>
        <end position="365"/>
    </location>
</feature>